<accession>A0A9X1Z2E9</accession>
<keyword evidence="1" id="KW-0175">Coiled coil</keyword>
<feature type="domain" description="PilZ" evidence="2">
    <location>
        <begin position="143"/>
        <end position="227"/>
    </location>
</feature>
<feature type="coiled-coil region" evidence="1">
    <location>
        <begin position="572"/>
        <end position="606"/>
    </location>
</feature>
<protein>
    <submittedName>
        <fullName evidence="3">PilZ domain-containing protein</fullName>
    </submittedName>
</protein>
<dbReference type="Pfam" id="PF07238">
    <property type="entry name" value="PilZ"/>
    <property type="match status" value="2"/>
</dbReference>
<evidence type="ECO:0000313" key="3">
    <source>
        <dbReference type="EMBL" id="MCL1104256.1"/>
    </source>
</evidence>
<dbReference type="InterPro" id="IPR009875">
    <property type="entry name" value="PilZ_domain"/>
</dbReference>
<comment type="caution">
    <text evidence="3">The sequence shown here is derived from an EMBL/GenBank/DDBJ whole genome shotgun (WGS) entry which is preliminary data.</text>
</comment>
<organism evidence="3 4">
    <name type="scientific">Shewanella algicola</name>
    <dbReference type="NCBI Taxonomy" id="640633"/>
    <lineage>
        <taxon>Bacteria</taxon>
        <taxon>Pseudomonadati</taxon>
        <taxon>Pseudomonadota</taxon>
        <taxon>Gammaproteobacteria</taxon>
        <taxon>Alteromonadales</taxon>
        <taxon>Shewanellaceae</taxon>
        <taxon>Shewanella</taxon>
    </lineage>
</organism>
<evidence type="ECO:0000259" key="2">
    <source>
        <dbReference type="Pfam" id="PF07238"/>
    </source>
</evidence>
<feature type="domain" description="PilZ" evidence="2">
    <location>
        <begin position="475"/>
        <end position="589"/>
    </location>
</feature>
<evidence type="ECO:0000313" key="4">
    <source>
        <dbReference type="Proteomes" id="UP001139408"/>
    </source>
</evidence>
<name>A0A9X1Z2E9_9GAMM</name>
<dbReference type="Proteomes" id="UP001139408">
    <property type="component" value="Unassembled WGS sequence"/>
</dbReference>
<evidence type="ECO:0000256" key="1">
    <source>
        <dbReference type="SAM" id="Coils"/>
    </source>
</evidence>
<keyword evidence="4" id="KW-1185">Reference proteome</keyword>
<sequence>MSLDNHSALIEQLKPLLMEPDFQEIFEQLTVDESNSTRFLLKMELNRISSQCTRIIDLRDKTELPCEEVVIANQRHFLDEPAKESLINALPLYRNKYTLGVYEQVVKAHKLRRLKLRNIEPEELISEDNPYLVPGVVLGSYFNRCEERMNYSIRIAVTQQGVPEVNGVTLDLSVGGARIKLPLKHHLDQDKPLKLKLLELSEEFFVDELQHGVDYQIVDIQNKDGNAVLRLKRLGGGEALDKVISKVIRSFKFRYKVDVNDVIVTATGLGYERHYLPLLTHLPLYISVKDDIPHIAYELLGRGNQPIQHYFQDENEISQLPNFLNNRRLTQILKSTNDIDHCLLFSFTHHAQGKLHFYSASLAELKATKNLHLFLGFASTKASWRVFKVVAQTIDHGKNYKTSTLPGDDARYSALTEQQLAQFSHTLQLIDLTNENVRKDYQSWFNKADVNGLKIFAQAKVKRHSIKKVSMPFSERRHEARFAFKTLVTIEQGEKKTNGVTHDISSRGLQLILEESVDFTEPAQVMLSFPRLQAASGKANLTHLPYQLIRSRMNGQTLHLSALIGHTPHDGVEFLNKLIAHNKQKLEQLSDNEGQLKELADGLKNLFMRQLPGVPYFIEKTVKSAQMAYIGIGTTTDEISHLFAQDSDQVLQYNLRPLLDNNVLKQQIIDPIKSMKPSHDMDFFEVFIQLIRQARGAVQIKCILKSELGGRDNQIQFIQQSKKVGRFMALRVYRGATDKPDMSYIRRELEYIHIHANHRAKQLEEQLWKVIGSGELLDITAEVEIRYPSLVMVSKPK</sequence>
<proteinExistence type="predicted"/>
<reference evidence="3" key="1">
    <citation type="submission" date="2022-01" db="EMBL/GenBank/DDBJ databases">
        <title>Whole genome-based taxonomy of the Shewanellaceae.</title>
        <authorList>
            <person name="Martin-Rodriguez A.J."/>
        </authorList>
    </citation>
    <scope>NUCLEOTIDE SEQUENCE</scope>
    <source>
        <strain evidence="3">DSM 23803</strain>
    </source>
</reference>
<dbReference type="AlphaFoldDB" id="A0A9X1Z2E9"/>
<dbReference type="Gene3D" id="2.40.10.220">
    <property type="entry name" value="predicted glycosyltransferase like domains"/>
    <property type="match status" value="2"/>
</dbReference>
<dbReference type="EMBL" id="JAKILJ010000004">
    <property type="protein sequence ID" value="MCL1104256.1"/>
    <property type="molecule type" value="Genomic_DNA"/>
</dbReference>
<dbReference type="RefSeq" id="WP_188923898.1">
    <property type="nucleotide sequence ID" value="NZ_BMQI01000004.1"/>
</dbReference>
<dbReference type="GO" id="GO:0035438">
    <property type="term" value="F:cyclic-di-GMP binding"/>
    <property type="evidence" value="ECO:0007669"/>
    <property type="project" value="InterPro"/>
</dbReference>
<dbReference type="SUPFAM" id="SSF141371">
    <property type="entry name" value="PilZ domain-like"/>
    <property type="match status" value="1"/>
</dbReference>
<gene>
    <name evidence="3" type="ORF">L2749_03135</name>
</gene>